<dbReference type="Pfam" id="PF13545">
    <property type="entry name" value="HTH_Crp_2"/>
    <property type="match status" value="1"/>
</dbReference>
<evidence type="ECO:0000313" key="7">
    <source>
        <dbReference type="Proteomes" id="UP001082899"/>
    </source>
</evidence>
<organism evidence="6 7">
    <name type="scientific">Robbsia betulipollinis</name>
    <dbReference type="NCBI Taxonomy" id="2981849"/>
    <lineage>
        <taxon>Bacteria</taxon>
        <taxon>Pseudomonadati</taxon>
        <taxon>Pseudomonadota</taxon>
        <taxon>Betaproteobacteria</taxon>
        <taxon>Burkholderiales</taxon>
        <taxon>Burkholderiaceae</taxon>
        <taxon>Robbsia</taxon>
    </lineage>
</organism>
<comment type="caution">
    <text evidence="6">The sequence shown here is derived from an EMBL/GenBank/DDBJ whole genome shotgun (WGS) entry which is preliminary data.</text>
</comment>
<dbReference type="SMART" id="SM00345">
    <property type="entry name" value="HTH_GNTR"/>
    <property type="match status" value="2"/>
</dbReference>
<dbReference type="SUPFAM" id="SSF48008">
    <property type="entry name" value="GntR ligand-binding domain-like"/>
    <property type="match status" value="1"/>
</dbReference>
<evidence type="ECO:0000256" key="1">
    <source>
        <dbReference type="ARBA" id="ARBA00023015"/>
    </source>
</evidence>
<keyword evidence="3" id="KW-0804">Transcription</keyword>
<dbReference type="InterPro" id="IPR036388">
    <property type="entry name" value="WH-like_DNA-bd_sf"/>
</dbReference>
<dbReference type="SMART" id="SM00895">
    <property type="entry name" value="FCD"/>
    <property type="match status" value="1"/>
</dbReference>
<dbReference type="InterPro" id="IPR008920">
    <property type="entry name" value="TF_FadR/GntR_C"/>
</dbReference>
<evidence type="ECO:0000256" key="4">
    <source>
        <dbReference type="SAM" id="MobiDB-lite"/>
    </source>
</evidence>
<evidence type="ECO:0000256" key="3">
    <source>
        <dbReference type="ARBA" id="ARBA00023163"/>
    </source>
</evidence>
<dbReference type="SUPFAM" id="SSF46785">
    <property type="entry name" value="Winged helix' DNA-binding domain"/>
    <property type="match status" value="2"/>
</dbReference>
<dbReference type="Proteomes" id="UP001082899">
    <property type="component" value="Unassembled WGS sequence"/>
</dbReference>
<dbReference type="RefSeq" id="WP_267845444.1">
    <property type="nucleotide sequence ID" value="NZ_JAPMXC010000001.1"/>
</dbReference>
<gene>
    <name evidence="6" type="ORF">OVY01_02685</name>
</gene>
<dbReference type="Gene3D" id="1.20.120.530">
    <property type="entry name" value="GntR ligand-binding domain-like"/>
    <property type="match status" value="1"/>
</dbReference>
<dbReference type="InterPro" id="IPR000524">
    <property type="entry name" value="Tscrpt_reg_HTH_GntR"/>
</dbReference>
<dbReference type="EMBL" id="JAPMXC010000001">
    <property type="protein sequence ID" value="MCY0386171.1"/>
    <property type="molecule type" value="Genomic_DNA"/>
</dbReference>
<feature type="compositionally biased region" description="Low complexity" evidence="4">
    <location>
        <begin position="313"/>
        <end position="331"/>
    </location>
</feature>
<keyword evidence="1" id="KW-0805">Transcription regulation</keyword>
<dbReference type="InterPro" id="IPR036390">
    <property type="entry name" value="WH_DNA-bd_sf"/>
</dbReference>
<protein>
    <submittedName>
        <fullName evidence="6">GntR family transcriptional regulator</fullName>
    </submittedName>
</protein>
<dbReference type="PANTHER" id="PTHR43537">
    <property type="entry name" value="TRANSCRIPTIONAL REGULATOR, GNTR FAMILY"/>
    <property type="match status" value="1"/>
</dbReference>
<sequence>MARGAGKGAHFLAKQILDLIREARFEVGYHLREQQLADLLGVSRTPVRAAMTVLESLGVIEARRNQGFFLIKPADGTHRVELDLPVSGDEALYSQLVTDRLAGRVPASLTQTDIAQRYGVDRVTMTRALSRLSEDGLIARNKGHGWSFQPSLDSAITLRSSYDFRMTIEPAGLLLATFAPDRSALERCRREHILLTSQLGLNGASPKQLFDTDANFHEMLAEFSGNAFMHQSMQQQNRLRRLLEFRGYENRRRIKEWCGEHLRIIDAILANDMTLAADSMREHLSRAFRLVDEEPVPVVRPGIGDIPHTAAKAPGGARRATRIARPAAARS</sequence>
<dbReference type="PANTHER" id="PTHR43537:SF45">
    <property type="entry name" value="GNTR FAMILY REGULATORY PROTEIN"/>
    <property type="match status" value="1"/>
</dbReference>
<dbReference type="CDD" id="cd07377">
    <property type="entry name" value="WHTH_GntR"/>
    <property type="match status" value="1"/>
</dbReference>
<proteinExistence type="predicted"/>
<dbReference type="InterPro" id="IPR011711">
    <property type="entry name" value="GntR_C"/>
</dbReference>
<evidence type="ECO:0000313" key="6">
    <source>
        <dbReference type="EMBL" id="MCY0386171.1"/>
    </source>
</evidence>
<dbReference type="Pfam" id="PF00392">
    <property type="entry name" value="GntR"/>
    <property type="match status" value="1"/>
</dbReference>
<dbReference type="InterPro" id="IPR012318">
    <property type="entry name" value="HTH_CRP"/>
</dbReference>
<dbReference type="PROSITE" id="PS50949">
    <property type="entry name" value="HTH_GNTR"/>
    <property type="match status" value="1"/>
</dbReference>
<feature type="domain" description="HTH gntR-type" evidence="5">
    <location>
        <begin position="6"/>
        <end position="73"/>
    </location>
</feature>
<reference evidence="6" key="1">
    <citation type="submission" date="2022-11" db="EMBL/GenBank/DDBJ databases">
        <title>Robbsia betulipollinis sp. nov., isolated from pollen of birch (Betula pendula).</title>
        <authorList>
            <person name="Shi H."/>
            <person name="Ambika Manirajan B."/>
            <person name="Ratering S."/>
            <person name="Geissler-Plaum R."/>
            <person name="Schnell S."/>
        </authorList>
    </citation>
    <scope>NUCLEOTIDE SEQUENCE</scope>
    <source>
        <strain evidence="6">Bb-Pol-6</strain>
    </source>
</reference>
<name>A0ABT3ZI21_9BURK</name>
<accession>A0ABT3ZI21</accession>
<evidence type="ECO:0000256" key="2">
    <source>
        <dbReference type="ARBA" id="ARBA00023125"/>
    </source>
</evidence>
<dbReference type="Pfam" id="PF07729">
    <property type="entry name" value="FCD"/>
    <property type="match status" value="1"/>
</dbReference>
<evidence type="ECO:0000259" key="5">
    <source>
        <dbReference type="PROSITE" id="PS50949"/>
    </source>
</evidence>
<keyword evidence="2" id="KW-0238">DNA-binding</keyword>
<feature type="region of interest" description="Disordered" evidence="4">
    <location>
        <begin position="311"/>
        <end position="331"/>
    </location>
</feature>
<keyword evidence="7" id="KW-1185">Reference proteome</keyword>
<dbReference type="Gene3D" id="1.10.10.10">
    <property type="entry name" value="Winged helix-like DNA-binding domain superfamily/Winged helix DNA-binding domain"/>
    <property type="match status" value="2"/>
</dbReference>